<dbReference type="PATRIC" id="fig|84531.8.peg.3833"/>
<dbReference type="EMBL" id="CP011129">
    <property type="protein sequence ID" value="ALN81939.1"/>
    <property type="molecule type" value="Genomic_DNA"/>
</dbReference>
<dbReference type="KEGG" id="lab:LA76x_3817"/>
<dbReference type="STRING" id="84531.LA76x_3817"/>
<evidence type="ECO:0000313" key="3">
    <source>
        <dbReference type="Proteomes" id="UP000060787"/>
    </source>
</evidence>
<feature type="region of interest" description="Disordered" evidence="1">
    <location>
        <begin position="1"/>
        <end position="36"/>
    </location>
</feature>
<dbReference type="AlphaFoldDB" id="A0A0S2FEH2"/>
<keyword evidence="3" id="KW-1185">Reference proteome</keyword>
<dbReference type="Proteomes" id="UP000060787">
    <property type="component" value="Chromosome"/>
</dbReference>
<proteinExistence type="predicted"/>
<accession>A0A0S2FEH2</accession>
<feature type="compositionally biased region" description="Gly residues" evidence="1">
    <location>
        <begin position="1"/>
        <end position="15"/>
    </location>
</feature>
<evidence type="ECO:0000313" key="2">
    <source>
        <dbReference type="EMBL" id="ALN81939.1"/>
    </source>
</evidence>
<organism evidence="2 3">
    <name type="scientific">Lysobacter antibioticus</name>
    <dbReference type="NCBI Taxonomy" id="84531"/>
    <lineage>
        <taxon>Bacteria</taxon>
        <taxon>Pseudomonadati</taxon>
        <taxon>Pseudomonadota</taxon>
        <taxon>Gammaproteobacteria</taxon>
        <taxon>Lysobacterales</taxon>
        <taxon>Lysobacteraceae</taxon>
        <taxon>Lysobacter</taxon>
    </lineage>
</organism>
<reference evidence="2 3" key="1">
    <citation type="journal article" date="2015" name="BMC Genomics">
        <title>Comparative genomics and metabolic profiling of the genus Lysobacter.</title>
        <authorList>
            <person name="de Bruijn I."/>
            <person name="Cheng X."/>
            <person name="de Jager V."/>
            <person name="Exposito R.G."/>
            <person name="Watrous J."/>
            <person name="Patel N."/>
            <person name="Postma J."/>
            <person name="Dorrestein P.C."/>
            <person name="Kobayashi D."/>
            <person name="Raaijmakers J.M."/>
        </authorList>
    </citation>
    <scope>NUCLEOTIDE SEQUENCE [LARGE SCALE GENOMIC DNA]</scope>
    <source>
        <strain evidence="2 3">76</strain>
    </source>
</reference>
<gene>
    <name evidence="2" type="ORF">LA76x_3817</name>
</gene>
<evidence type="ECO:0000256" key="1">
    <source>
        <dbReference type="SAM" id="MobiDB-lite"/>
    </source>
</evidence>
<name>A0A0S2FEH2_LYSAN</name>
<protein>
    <submittedName>
        <fullName evidence="2">Uncharacterized protein</fullName>
    </submittedName>
</protein>
<sequence length="68" mass="7187">MRQGGGRGGGDGGVHGARLAPARGRDSPDSDMNTGGDVLVLWGRCAGGGSWLWLERQERREPRPRASS</sequence>